<dbReference type="GO" id="GO:0004497">
    <property type="term" value="F:monooxygenase activity"/>
    <property type="evidence" value="ECO:0007669"/>
    <property type="project" value="UniProtKB-KW"/>
</dbReference>
<dbReference type="InterPro" id="IPR050744">
    <property type="entry name" value="AI-2_Isomerase_LsrG"/>
</dbReference>
<proteinExistence type="predicted"/>
<sequence length="99" mass="11543">MIVVSGHFRLPTDRIAEAREPMLEVITASLLEPGCRTYSYAEDVTEAGLFRVYEEWDDRAALEAHFATRHMRRWQEEREALGFHDRDISIRETGDSDPF</sequence>
<dbReference type="InterPro" id="IPR007138">
    <property type="entry name" value="ABM_dom"/>
</dbReference>
<keyword evidence="2" id="KW-0560">Oxidoreductase</keyword>
<name>A0A6I4SQX1_9SPHN</name>
<dbReference type="EMBL" id="WTYM01000023">
    <property type="protein sequence ID" value="MXO58351.1"/>
    <property type="molecule type" value="Genomic_DNA"/>
</dbReference>
<dbReference type="PANTHER" id="PTHR33336:SF15">
    <property type="entry name" value="ABM DOMAIN-CONTAINING PROTEIN"/>
    <property type="match status" value="1"/>
</dbReference>
<evidence type="ECO:0000313" key="3">
    <source>
        <dbReference type="Proteomes" id="UP000433652"/>
    </source>
</evidence>
<dbReference type="Proteomes" id="UP000433652">
    <property type="component" value="Unassembled WGS sequence"/>
</dbReference>
<gene>
    <name evidence="2" type="ORF">GRI89_02170</name>
</gene>
<dbReference type="AlphaFoldDB" id="A0A6I4SQX1"/>
<evidence type="ECO:0000259" key="1">
    <source>
        <dbReference type="PROSITE" id="PS51725"/>
    </source>
</evidence>
<accession>A0A6I4SQX1</accession>
<dbReference type="RefSeq" id="WP_328598038.1">
    <property type="nucleotide sequence ID" value="NZ_WTYM01000023.1"/>
</dbReference>
<organism evidence="2 3">
    <name type="scientific">Croceibacterium salegens</name>
    <dbReference type="NCBI Taxonomy" id="1737568"/>
    <lineage>
        <taxon>Bacteria</taxon>
        <taxon>Pseudomonadati</taxon>
        <taxon>Pseudomonadota</taxon>
        <taxon>Alphaproteobacteria</taxon>
        <taxon>Sphingomonadales</taxon>
        <taxon>Erythrobacteraceae</taxon>
        <taxon>Croceibacterium</taxon>
    </lineage>
</organism>
<keyword evidence="2" id="KW-0503">Monooxygenase</keyword>
<dbReference type="PROSITE" id="PS51725">
    <property type="entry name" value="ABM"/>
    <property type="match status" value="1"/>
</dbReference>
<reference evidence="2 3" key="1">
    <citation type="submission" date="2019-12" db="EMBL/GenBank/DDBJ databases">
        <title>Genomic-based taxomic classification of the family Erythrobacteraceae.</title>
        <authorList>
            <person name="Xu L."/>
        </authorList>
    </citation>
    <scope>NUCLEOTIDE SEQUENCE [LARGE SCALE GENOMIC DNA]</scope>
    <source>
        <strain evidence="2 3">MCCC 1K01500</strain>
    </source>
</reference>
<dbReference type="Pfam" id="PF03992">
    <property type="entry name" value="ABM"/>
    <property type="match status" value="1"/>
</dbReference>
<evidence type="ECO:0000313" key="2">
    <source>
        <dbReference type="EMBL" id="MXO58351.1"/>
    </source>
</evidence>
<dbReference type="SUPFAM" id="SSF54909">
    <property type="entry name" value="Dimeric alpha+beta barrel"/>
    <property type="match status" value="1"/>
</dbReference>
<keyword evidence="3" id="KW-1185">Reference proteome</keyword>
<dbReference type="InterPro" id="IPR011008">
    <property type="entry name" value="Dimeric_a/b-barrel"/>
</dbReference>
<dbReference type="Gene3D" id="3.30.70.100">
    <property type="match status" value="1"/>
</dbReference>
<protein>
    <submittedName>
        <fullName evidence="2">Antibiotic biosynthesis monooxygenase</fullName>
    </submittedName>
</protein>
<feature type="domain" description="ABM" evidence="1">
    <location>
        <begin position="2"/>
        <end position="91"/>
    </location>
</feature>
<dbReference type="PANTHER" id="PTHR33336">
    <property type="entry name" value="QUINOL MONOOXYGENASE YGIN-RELATED"/>
    <property type="match status" value="1"/>
</dbReference>
<comment type="caution">
    <text evidence="2">The sequence shown here is derived from an EMBL/GenBank/DDBJ whole genome shotgun (WGS) entry which is preliminary data.</text>
</comment>